<evidence type="ECO:0000313" key="3">
    <source>
        <dbReference type="Proteomes" id="UP001223420"/>
    </source>
</evidence>
<organism evidence="2 3">
    <name type="scientific">Methylobacterium brachiatum</name>
    <dbReference type="NCBI Taxonomy" id="269660"/>
    <lineage>
        <taxon>Bacteria</taxon>
        <taxon>Pseudomonadati</taxon>
        <taxon>Pseudomonadota</taxon>
        <taxon>Alphaproteobacteria</taxon>
        <taxon>Hyphomicrobiales</taxon>
        <taxon>Methylobacteriaceae</taxon>
        <taxon>Methylobacterium</taxon>
    </lineage>
</organism>
<reference evidence="2" key="1">
    <citation type="submission" date="2023-07" db="EMBL/GenBank/DDBJ databases">
        <title>Genomic Encyclopedia of Type Strains, Phase IV (KMG-IV): sequencing the most valuable type-strain genomes for metagenomic binning, comparative biology and taxonomic classification.</title>
        <authorList>
            <person name="Goeker M."/>
        </authorList>
    </citation>
    <scope>NUCLEOTIDE SEQUENCE</scope>
    <source>
        <strain evidence="2">DSM 19569</strain>
    </source>
</reference>
<dbReference type="AlphaFoldDB" id="A0AAJ1TRC6"/>
<protein>
    <recommendedName>
        <fullName evidence="4">DUF2867 domain-containing protein</fullName>
    </recommendedName>
</protein>
<accession>A0AAJ1TRC6</accession>
<comment type="caution">
    <text evidence="2">The sequence shown here is derived from an EMBL/GenBank/DDBJ whole genome shotgun (WGS) entry which is preliminary data.</text>
</comment>
<proteinExistence type="predicted"/>
<dbReference type="EMBL" id="JAUSWL010000001">
    <property type="protein sequence ID" value="MDQ0541203.1"/>
    <property type="molecule type" value="Genomic_DNA"/>
</dbReference>
<sequence length="193" mass="21582">MHLLDRYLPTYQFSETHACLIAAEPAAILDSVVAYRPDSDRFFRTVIGLREIPMRLLGRPDGPRAPFGFDDFTLLDRSADEIVYGLVGRFWRPDYGLEPVADGPAFQAFAAGDVARLALAFATRRHPDGRTLLVTETRIDCPSRAARLKFTLYWLVIRPVSGLVRRRMLASIRRASEQPPGERSGHVTASGNP</sequence>
<evidence type="ECO:0000313" key="2">
    <source>
        <dbReference type="EMBL" id="MDQ0541203.1"/>
    </source>
</evidence>
<name>A0AAJ1TRC6_9HYPH</name>
<feature type="region of interest" description="Disordered" evidence="1">
    <location>
        <begin position="174"/>
        <end position="193"/>
    </location>
</feature>
<evidence type="ECO:0000256" key="1">
    <source>
        <dbReference type="SAM" id="MobiDB-lite"/>
    </source>
</evidence>
<gene>
    <name evidence="2" type="ORF">QO001_000111</name>
</gene>
<evidence type="ECO:0008006" key="4">
    <source>
        <dbReference type="Google" id="ProtNLM"/>
    </source>
</evidence>
<dbReference type="Proteomes" id="UP001223420">
    <property type="component" value="Unassembled WGS sequence"/>
</dbReference>
<dbReference type="RefSeq" id="WP_230365132.1">
    <property type="nucleotide sequence ID" value="NZ_JAJALK010000001.1"/>
</dbReference>